<dbReference type="Proteomes" id="UP000734854">
    <property type="component" value="Unassembled WGS sequence"/>
</dbReference>
<evidence type="ECO:0000313" key="1">
    <source>
        <dbReference type="EMBL" id="KAG6510099.1"/>
    </source>
</evidence>
<proteinExistence type="predicted"/>
<dbReference type="EMBL" id="JACMSC010000008">
    <property type="protein sequence ID" value="KAG6510099.1"/>
    <property type="molecule type" value="Genomic_DNA"/>
</dbReference>
<evidence type="ECO:0000313" key="2">
    <source>
        <dbReference type="Proteomes" id="UP000734854"/>
    </source>
</evidence>
<accession>A0A8J5GU12</accession>
<evidence type="ECO:0008006" key="3">
    <source>
        <dbReference type="Google" id="ProtNLM"/>
    </source>
</evidence>
<dbReference type="AlphaFoldDB" id="A0A8J5GU12"/>
<organism evidence="1 2">
    <name type="scientific">Zingiber officinale</name>
    <name type="common">Ginger</name>
    <name type="synonym">Amomum zingiber</name>
    <dbReference type="NCBI Taxonomy" id="94328"/>
    <lineage>
        <taxon>Eukaryota</taxon>
        <taxon>Viridiplantae</taxon>
        <taxon>Streptophyta</taxon>
        <taxon>Embryophyta</taxon>
        <taxon>Tracheophyta</taxon>
        <taxon>Spermatophyta</taxon>
        <taxon>Magnoliopsida</taxon>
        <taxon>Liliopsida</taxon>
        <taxon>Zingiberales</taxon>
        <taxon>Zingiberaceae</taxon>
        <taxon>Zingiber</taxon>
    </lineage>
</organism>
<name>A0A8J5GU12_ZINOF</name>
<sequence>MIRVHALHRRNAGVNALVVLRDTRWRDDRSIIGTMEVDLSGDTQLVYIAPNILISVEDLFHHIELAIQTHGYEEWNTPESNLLITRGLIGILTNTNYAGFRYNVQNVADYLASAGIHAVAASPRTITELQGMRWILQPPATSQIRNPQEEDTPWEDDPYFEIEDLPLAEEPYPDEEEEEREAYFLGLEDLENDYPTISPTSVLLRENQALPIHWDNSDDESSNYRQQIVEQQWSATQNITEGVNKLTVQDDTTSVEGTEPNEWLPYTNYTDEAAHMRTDSLMEQLEALDYPILRSMMNQATNGNALSSTSAISKYNPPQESLMGQVNYPPAQINTRVEPVEAPAIVNGRFKPRGFNHQPWTLPSAQTNDGALLIIPEDIGQYSELRFYSDKMVHMLDIPSFCKLNNVSAWNLW</sequence>
<reference evidence="1 2" key="1">
    <citation type="submission" date="2020-08" db="EMBL/GenBank/DDBJ databases">
        <title>Plant Genome Project.</title>
        <authorList>
            <person name="Zhang R.-G."/>
        </authorList>
    </citation>
    <scope>NUCLEOTIDE SEQUENCE [LARGE SCALE GENOMIC DNA]</scope>
    <source>
        <tissue evidence="1">Rhizome</tissue>
    </source>
</reference>
<keyword evidence="2" id="KW-1185">Reference proteome</keyword>
<gene>
    <name evidence="1" type="ORF">ZIOFF_028107</name>
</gene>
<comment type="caution">
    <text evidence="1">The sequence shown here is derived from an EMBL/GenBank/DDBJ whole genome shotgun (WGS) entry which is preliminary data.</text>
</comment>
<protein>
    <recommendedName>
        <fullName evidence="3">Polyprotein</fullName>
    </recommendedName>
</protein>